<feature type="active site" evidence="9">
    <location>
        <position position="174"/>
    </location>
</feature>
<gene>
    <name evidence="9" type="primary">pcp</name>
    <name evidence="12" type="ORF">HMPREF1866_00262</name>
</gene>
<dbReference type="CDD" id="cd00501">
    <property type="entry name" value="Peptidase_C15"/>
    <property type="match status" value="1"/>
</dbReference>
<evidence type="ECO:0000256" key="2">
    <source>
        <dbReference type="ARBA" id="ARBA00002280"/>
    </source>
</evidence>
<evidence type="ECO:0000313" key="13">
    <source>
        <dbReference type="Proteomes" id="UP000070394"/>
    </source>
</evidence>
<dbReference type="GO" id="GO:0016920">
    <property type="term" value="F:pyroglutamyl-peptidase activity"/>
    <property type="evidence" value="ECO:0007669"/>
    <property type="project" value="UniProtKB-UniRule"/>
</dbReference>
<evidence type="ECO:0000256" key="4">
    <source>
        <dbReference type="ARBA" id="ARBA00006641"/>
    </source>
</evidence>
<dbReference type="EC" id="3.4.19.3" evidence="9"/>
<accession>A0A133ZZE3</accession>
<keyword evidence="6 9" id="KW-0645">Protease</keyword>
<comment type="function">
    <text evidence="2 9">Removes 5-oxoproline from various penultimate amino acid residues except L-proline.</text>
</comment>
<dbReference type="PRINTS" id="PR00706">
    <property type="entry name" value="PYROGLUPTASE"/>
</dbReference>
<proteinExistence type="inferred from homology"/>
<name>A0A133ZZE3_9FIRM</name>
<keyword evidence="5 9" id="KW-0963">Cytoplasm</keyword>
<feature type="active site" evidence="9 10">
    <location>
        <position position="87"/>
    </location>
</feature>
<evidence type="ECO:0000256" key="7">
    <source>
        <dbReference type="ARBA" id="ARBA00022801"/>
    </source>
</evidence>
<dbReference type="InterPro" id="IPR033693">
    <property type="entry name" value="PGPEP1_Glu_AS"/>
</dbReference>
<keyword evidence="13" id="KW-1185">Reference proteome</keyword>
<organism evidence="12 13">
    <name type="scientific">Lachnoanaerobaculum saburreum</name>
    <dbReference type="NCBI Taxonomy" id="467210"/>
    <lineage>
        <taxon>Bacteria</taxon>
        <taxon>Bacillati</taxon>
        <taxon>Bacillota</taxon>
        <taxon>Clostridia</taxon>
        <taxon>Lachnospirales</taxon>
        <taxon>Lachnospiraceae</taxon>
        <taxon>Lachnoanaerobaculum</taxon>
    </lineage>
</organism>
<dbReference type="GO" id="GO:0006508">
    <property type="term" value="P:proteolysis"/>
    <property type="evidence" value="ECO:0007669"/>
    <property type="project" value="UniProtKB-KW"/>
</dbReference>
<protein>
    <recommendedName>
        <fullName evidence="9">Pyrrolidone-carboxylate peptidase</fullName>
        <ecNumber evidence="9">3.4.19.3</ecNumber>
    </recommendedName>
    <alternativeName>
        <fullName evidence="9">5-oxoprolyl-peptidase</fullName>
    </alternativeName>
    <alternativeName>
        <fullName evidence="9">Pyroglutamyl-peptidase I</fullName>
        <shortName evidence="9">PGP-I</shortName>
        <shortName evidence="9">Pyrase</shortName>
    </alternativeName>
</protein>
<evidence type="ECO:0000256" key="1">
    <source>
        <dbReference type="ARBA" id="ARBA00001770"/>
    </source>
</evidence>
<comment type="catalytic activity">
    <reaction evidence="1 9 10">
        <text>Release of an N-terminal pyroglutamyl group from a polypeptide, the second amino acid generally not being Pro.</text>
        <dbReference type="EC" id="3.4.19.3"/>
    </reaction>
</comment>
<sequence>MCVQIERTVMRLLLTAFDPFGGDAINPALEAVRLVSEKIGRFDVIKLEVPTVFGKSIEAVATAIESTQPDVVLCIGQAGGRYEITPERVAINIDDARIADNEGNQPIDKKIFEDGENAYFTTLPIKAMVEAIRDANLPAAVSNSAGTFVCNHLMYGVLYTLAKKYPHIKGGFTHVPFIPEQVARRTPVAPYMALDDIRRGLEVAIAAIDKHFDGDIDVNGGKEF</sequence>
<feature type="active site" evidence="9 11">
    <location>
        <position position="150"/>
    </location>
</feature>
<evidence type="ECO:0000256" key="9">
    <source>
        <dbReference type="HAMAP-Rule" id="MF_00417"/>
    </source>
</evidence>
<evidence type="ECO:0000256" key="6">
    <source>
        <dbReference type="ARBA" id="ARBA00022670"/>
    </source>
</evidence>
<evidence type="ECO:0000256" key="8">
    <source>
        <dbReference type="ARBA" id="ARBA00022807"/>
    </source>
</evidence>
<evidence type="ECO:0000256" key="5">
    <source>
        <dbReference type="ARBA" id="ARBA00022490"/>
    </source>
</evidence>
<dbReference type="SUPFAM" id="SSF53182">
    <property type="entry name" value="Pyrrolidone carboxyl peptidase (pyroglutamate aminopeptidase)"/>
    <property type="match status" value="1"/>
</dbReference>
<comment type="subcellular location">
    <subcellularLocation>
        <location evidence="3 9">Cytoplasm</location>
    </subcellularLocation>
</comment>
<dbReference type="InterPro" id="IPR016125">
    <property type="entry name" value="Peptidase_C15-like"/>
</dbReference>
<reference evidence="13" key="1">
    <citation type="submission" date="2016-01" db="EMBL/GenBank/DDBJ databases">
        <authorList>
            <person name="Mitreva M."/>
            <person name="Pepin K.H."/>
            <person name="Mihindukulasuriya K.A."/>
            <person name="Fulton R."/>
            <person name="Fronick C."/>
            <person name="O'Laughlin M."/>
            <person name="Miner T."/>
            <person name="Herter B."/>
            <person name="Rosa B.A."/>
            <person name="Cordes M."/>
            <person name="Tomlinson C."/>
            <person name="Wollam A."/>
            <person name="Palsikar V.B."/>
            <person name="Mardis E.R."/>
            <person name="Wilson R.K."/>
        </authorList>
    </citation>
    <scope>NUCLEOTIDE SEQUENCE [LARGE SCALE GENOMIC DNA]</scope>
    <source>
        <strain evidence="13">DNF00896</strain>
    </source>
</reference>
<evidence type="ECO:0000256" key="3">
    <source>
        <dbReference type="ARBA" id="ARBA00004496"/>
    </source>
</evidence>
<dbReference type="InterPro" id="IPR036440">
    <property type="entry name" value="Peptidase_C15-like_sf"/>
</dbReference>
<dbReference type="PATRIC" id="fig|467210.3.peg.258"/>
<dbReference type="PANTHER" id="PTHR23402:SF1">
    <property type="entry name" value="PYROGLUTAMYL-PEPTIDASE I"/>
    <property type="match status" value="1"/>
</dbReference>
<comment type="subunit">
    <text evidence="9">Homotetramer.</text>
</comment>
<dbReference type="PANTHER" id="PTHR23402">
    <property type="entry name" value="PROTEASE FAMILY C15 PYROGLUTAMYL-PEPTIDASE I-RELATED"/>
    <property type="match status" value="1"/>
</dbReference>
<dbReference type="PROSITE" id="PS01333">
    <property type="entry name" value="PYRASE_GLU"/>
    <property type="match status" value="1"/>
</dbReference>
<dbReference type="AlphaFoldDB" id="A0A133ZZE3"/>
<dbReference type="NCBIfam" id="NF009676">
    <property type="entry name" value="PRK13197.1"/>
    <property type="match status" value="1"/>
</dbReference>
<dbReference type="NCBIfam" id="TIGR00504">
    <property type="entry name" value="pyro_pdase"/>
    <property type="match status" value="1"/>
</dbReference>
<comment type="similarity">
    <text evidence="4 9">Belongs to the peptidase C15 family.</text>
</comment>
<dbReference type="InterPro" id="IPR000816">
    <property type="entry name" value="Peptidase_C15"/>
</dbReference>
<keyword evidence="8 9" id="KW-0788">Thiol protease</keyword>
<keyword evidence="7 9" id="KW-0378">Hydrolase</keyword>
<dbReference type="PIRSF" id="PIRSF015592">
    <property type="entry name" value="Prld-crbxl_pptds"/>
    <property type="match status" value="1"/>
</dbReference>
<evidence type="ECO:0000256" key="10">
    <source>
        <dbReference type="PROSITE-ProRule" id="PRU10076"/>
    </source>
</evidence>
<dbReference type="Gene3D" id="3.40.630.20">
    <property type="entry name" value="Peptidase C15, pyroglutamyl peptidase I-like"/>
    <property type="match status" value="1"/>
</dbReference>
<dbReference type="Pfam" id="PF01470">
    <property type="entry name" value="Peptidase_C15"/>
    <property type="match status" value="1"/>
</dbReference>
<evidence type="ECO:0000256" key="11">
    <source>
        <dbReference type="PROSITE-ProRule" id="PRU10077"/>
    </source>
</evidence>
<evidence type="ECO:0000313" key="12">
    <source>
        <dbReference type="EMBL" id="KXB60812.1"/>
    </source>
</evidence>
<dbReference type="EMBL" id="LSDA01000010">
    <property type="protein sequence ID" value="KXB60812.1"/>
    <property type="molecule type" value="Genomic_DNA"/>
</dbReference>
<comment type="caution">
    <text evidence="12">The sequence shown here is derived from an EMBL/GenBank/DDBJ whole genome shotgun (WGS) entry which is preliminary data.</text>
</comment>
<dbReference type="FunFam" id="3.40.630.20:FF:000001">
    <property type="entry name" value="Pyrrolidone-carboxylate peptidase"/>
    <property type="match status" value="1"/>
</dbReference>
<dbReference type="HAMAP" id="MF_00417">
    <property type="entry name" value="Pyrrolid_peptidase"/>
    <property type="match status" value="1"/>
</dbReference>
<dbReference type="InterPro" id="IPR033694">
    <property type="entry name" value="PGPEP1_Cys_AS"/>
</dbReference>
<dbReference type="Proteomes" id="UP000070394">
    <property type="component" value="Unassembled WGS sequence"/>
</dbReference>
<dbReference type="STRING" id="467210.HMPREF1866_00262"/>
<dbReference type="InterPro" id="IPR029762">
    <property type="entry name" value="PGP-I_bact-type"/>
</dbReference>
<dbReference type="PROSITE" id="PS01334">
    <property type="entry name" value="PYRASE_CYS"/>
    <property type="match status" value="1"/>
</dbReference>
<dbReference type="GO" id="GO:0005829">
    <property type="term" value="C:cytosol"/>
    <property type="evidence" value="ECO:0007669"/>
    <property type="project" value="InterPro"/>
</dbReference>